<name>A0AAW2CZ12_9ROSI</name>
<dbReference type="SUPFAM" id="SSF81383">
    <property type="entry name" value="F-box domain"/>
    <property type="match status" value="1"/>
</dbReference>
<dbReference type="InterPro" id="IPR006527">
    <property type="entry name" value="F-box-assoc_dom_typ1"/>
</dbReference>
<dbReference type="InterPro" id="IPR001810">
    <property type="entry name" value="F-box_dom"/>
</dbReference>
<keyword evidence="3" id="KW-1185">Reference proteome</keyword>
<dbReference type="CDD" id="cd22157">
    <property type="entry name" value="F-box_AtFBW1-like"/>
    <property type="match status" value="1"/>
</dbReference>
<dbReference type="Pfam" id="PF00646">
    <property type="entry name" value="F-box"/>
    <property type="match status" value="1"/>
</dbReference>
<feature type="domain" description="F-box" evidence="1">
    <location>
        <begin position="6"/>
        <end position="51"/>
    </location>
</feature>
<dbReference type="NCBIfam" id="TIGR01640">
    <property type="entry name" value="F_box_assoc_1"/>
    <property type="match status" value="1"/>
</dbReference>
<organism evidence="2 3">
    <name type="scientific">Lithocarpus litseifolius</name>
    <dbReference type="NCBI Taxonomy" id="425828"/>
    <lineage>
        <taxon>Eukaryota</taxon>
        <taxon>Viridiplantae</taxon>
        <taxon>Streptophyta</taxon>
        <taxon>Embryophyta</taxon>
        <taxon>Tracheophyta</taxon>
        <taxon>Spermatophyta</taxon>
        <taxon>Magnoliopsida</taxon>
        <taxon>eudicotyledons</taxon>
        <taxon>Gunneridae</taxon>
        <taxon>Pentapetalae</taxon>
        <taxon>rosids</taxon>
        <taxon>fabids</taxon>
        <taxon>Fagales</taxon>
        <taxon>Fagaceae</taxon>
        <taxon>Lithocarpus</taxon>
    </lineage>
</organism>
<dbReference type="PANTHER" id="PTHR31672">
    <property type="entry name" value="BNACNNG10540D PROTEIN"/>
    <property type="match status" value="1"/>
</dbReference>
<reference evidence="2 3" key="1">
    <citation type="submission" date="2024-01" db="EMBL/GenBank/DDBJ databases">
        <title>A telomere-to-telomere, gap-free genome of sweet tea (Lithocarpus litseifolius).</title>
        <authorList>
            <person name="Zhou J."/>
        </authorList>
    </citation>
    <scope>NUCLEOTIDE SEQUENCE [LARGE SCALE GENOMIC DNA]</scope>
    <source>
        <strain evidence="2">Zhou-2022a</strain>
        <tissue evidence="2">Leaf</tissue>
    </source>
</reference>
<comment type="caution">
    <text evidence="2">The sequence shown here is derived from an EMBL/GenBank/DDBJ whole genome shotgun (WGS) entry which is preliminary data.</text>
</comment>
<gene>
    <name evidence="2" type="ORF">SO802_017321</name>
</gene>
<dbReference type="Pfam" id="PF07734">
    <property type="entry name" value="FBA_1"/>
    <property type="match status" value="1"/>
</dbReference>
<dbReference type="Gene3D" id="1.20.1280.50">
    <property type="match status" value="1"/>
</dbReference>
<dbReference type="SMART" id="SM00256">
    <property type="entry name" value="FBOX"/>
    <property type="match status" value="1"/>
</dbReference>
<evidence type="ECO:0000313" key="3">
    <source>
        <dbReference type="Proteomes" id="UP001459277"/>
    </source>
</evidence>
<proteinExistence type="predicted"/>
<dbReference type="AlphaFoldDB" id="A0AAW2CZ12"/>
<accession>A0AAW2CZ12</accession>
<evidence type="ECO:0000259" key="1">
    <source>
        <dbReference type="PROSITE" id="PS50181"/>
    </source>
</evidence>
<dbReference type="InterPro" id="IPR011043">
    <property type="entry name" value="Gal_Oxase/kelch_b-propeller"/>
</dbReference>
<protein>
    <recommendedName>
        <fullName evidence="1">F-box domain-containing protein</fullName>
    </recommendedName>
</protein>
<evidence type="ECO:0000313" key="2">
    <source>
        <dbReference type="EMBL" id="KAL0003540.1"/>
    </source>
</evidence>
<dbReference type="InterPro" id="IPR050796">
    <property type="entry name" value="SCF_F-box_component"/>
</dbReference>
<dbReference type="PANTHER" id="PTHR31672:SF13">
    <property type="entry name" value="F-BOX PROTEIN CPR30-LIKE"/>
    <property type="match status" value="1"/>
</dbReference>
<dbReference type="EMBL" id="JAZDWU010000005">
    <property type="protein sequence ID" value="KAL0003540.1"/>
    <property type="molecule type" value="Genomic_DNA"/>
</dbReference>
<dbReference type="InterPro" id="IPR017451">
    <property type="entry name" value="F-box-assoc_interact_dom"/>
</dbReference>
<dbReference type="Proteomes" id="UP001459277">
    <property type="component" value="Unassembled WGS sequence"/>
</dbReference>
<dbReference type="PROSITE" id="PS50181">
    <property type="entry name" value="FBOX"/>
    <property type="match status" value="1"/>
</dbReference>
<sequence>MEAPTPTPTPELPEDIIRDILKRLPVKSLVRFRCVSKSWHSLITSSSFIHMHLHFNQSRSLIILARYCDTLLSIGPQQQQQHQPNFNITTATATAVDGFQEAVELGFFGLVRNLPYYVKGHCDGLICVVVSDGGDGALVLWNPSIRQYKRLPLPRNFRSTREVFGLGFDSTIGDYKVVRAPSSYCQMKIKDYHPQVEVLTLGSNTWRKIPDEDTPPFCIEHFFQATNANGALYWLVAANDDPFRCEILRFDLAKEKFKVVPSPPDTFHRNVSWLGTLEGSLCAIHTQRLSYVDVWTSKDDETWTKLITIPRMPGPEASARYSDYVPLCFTSSGAVVIGIKLEGFATYHPIENKVSKLAVHGVEHWLQETVCAESLVSPYAADEPAAARQHQMRSAHTASRGLWQLILGLKHGVANYFSCSSGDPRQ</sequence>
<dbReference type="SUPFAM" id="SSF50965">
    <property type="entry name" value="Galactose oxidase, central domain"/>
    <property type="match status" value="1"/>
</dbReference>
<dbReference type="InterPro" id="IPR036047">
    <property type="entry name" value="F-box-like_dom_sf"/>
</dbReference>